<evidence type="ECO:0000313" key="3">
    <source>
        <dbReference type="Proteomes" id="UP000285120"/>
    </source>
</evidence>
<dbReference type="AlphaFoldDB" id="A0A419V586"/>
<sequence>MNYLKNILKWTVISVVIFLLVGIIYHATIGGGVTTSTIIQSAVRGAVSGVVIGIINALKGFKNYSA</sequence>
<proteinExistence type="predicted"/>
<dbReference type="EMBL" id="RAPK01000007">
    <property type="protein sequence ID" value="RKD75144.1"/>
    <property type="molecule type" value="Genomic_DNA"/>
</dbReference>
<evidence type="ECO:0000256" key="1">
    <source>
        <dbReference type="SAM" id="Phobius"/>
    </source>
</evidence>
<organism evidence="2 3">
    <name type="scientific">Sinobaca qinghaiensis</name>
    <dbReference type="NCBI Taxonomy" id="342944"/>
    <lineage>
        <taxon>Bacteria</taxon>
        <taxon>Bacillati</taxon>
        <taxon>Bacillota</taxon>
        <taxon>Bacilli</taxon>
        <taxon>Bacillales</taxon>
        <taxon>Sporolactobacillaceae</taxon>
        <taxon>Sinobaca</taxon>
    </lineage>
</organism>
<keyword evidence="3" id="KW-1185">Reference proteome</keyword>
<reference evidence="2 3" key="1">
    <citation type="submission" date="2018-09" db="EMBL/GenBank/DDBJ databases">
        <title>Genomic Encyclopedia of Archaeal and Bacterial Type Strains, Phase II (KMG-II): from individual species to whole genera.</title>
        <authorList>
            <person name="Goeker M."/>
        </authorList>
    </citation>
    <scope>NUCLEOTIDE SEQUENCE [LARGE SCALE GENOMIC DNA]</scope>
    <source>
        <strain evidence="2 3">DSM 17008</strain>
    </source>
</reference>
<dbReference type="RefSeq" id="WP_120192046.1">
    <property type="nucleotide sequence ID" value="NZ_RAPK01000007.1"/>
</dbReference>
<comment type="caution">
    <text evidence="2">The sequence shown here is derived from an EMBL/GenBank/DDBJ whole genome shotgun (WGS) entry which is preliminary data.</text>
</comment>
<accession>A0A419V586</accession>
<feature type="transmembrane region" description="Helical" evidence="1">
    <location>
        <begin position="38"/>
        <end position="58"/>
    </location>
</feature>
<keyword evidence="1" id="KW-0472">Membrane</keyword>
<keyword evidence="1" id="KW-1133">Transmembrane helix</keyword>
<protein>
    <submittedName>
        <fullName evidence="2">Uncharacterized protein</fullName>
    </submittedName>
</protein>
<keyword evidence="1" id="KW-0812">Transmembrane</keyword>
<gene>
    <name evidence="2" type="ORF">ATL39_0840</name>
</gene>
<name>A0A419V586_9BACL</name>
<evidence type="ECO:0000313" key="2">
    <source>
        <dbReference type="EMBL" id="RKD75144.1"/>
    </source>
</evidence>
<feature type="transmembrane region" description="Helical" evidence="1">
    <location>
        <begin position="7"/>
        <end position="26"/>
    </location>
</feature>
<dbReference type="Proteomes" id="UP000285120">
    <property type="component" value="Unassembled WGS sequence"/>
</dbReference>